<feature type="compositionally biased region" description="Basic residues" evidence="5">
    <location>
        <begin position="1"/>
        <end position="11"/>
    </location>
</feature>
<evidence type="ECO:0000259" key="6">
    <source>
        <dbReference type="PROSITE" id="PS51714"/>
    </source>
</evidence>
<feature type="domain" description="Bms1-type G" evidence="6">
    <location>
        <begin position="92"/>
        <end position="251"/>
    </location>
</feature>
<dbReference type="GO" id="GO:0005730">
    <property type="term" value="C:nucleolus"/>
    <property type="evidence" value="ECO:0007669"/>
    <property type="project" value="UniProtKB-SubCell"/>
</dbReference>
<feature type="region of interest" description="Disordered" evidence="5">
    <location>
        <begin position="1"/>
        <end position="75"/>
    </location>
</feature>
<keyword evidence="3" id="KW-0539">Nucleus</keyword>
<dbReference type="InterPro" id="IPR039761">
    <property type="entry name" value="Bms1/Tsr1"/>
</dbReference>
<keyword evidence="8" id="KW-1185">Reference proteome</keyword>
<dbReference type="GO" id="GO:0000479">
    <property type="term" value="P:endonucleolytic cleavage of tricistronic rRNA transcript (SSU-rRNA, 5.8S rRNA, LSU-rRNA)"/>
    <property type="evidence" value="ECO:0007669"/>
    <property type="project" value="TreeGrafter"/>
</dbReference>
<dbReference type="Pfam" id="PF04950">
    <property type="entry name" value="RIBIOP_C"/>
    <property type="match status" value="1"/>
</dbReference>
<dbReference type="Pfam" id="PF22298">
    <property type="entry name" value="Tsr1_G-like"/>
    <property type="match status" value="1"/>
</dbReference>
<dbReference type="PROSITE" id="PS51714">
    <property type="entry name" value="G_BMS1"/>
    <property type="match status" value="1"/>
</dbReference>
<gene>
    <name evidence="7" type="ORF">P167DRAFT_486854</name>
</gene>
<dbReference type="InterPro" id="IPR012948">
    <property type="entry name" value="AARP2CN"/>
</dbReference>
<dbReference type="FunCoup" id="A0A3N4L4I3">
    <property type="interactions" value="1013"/>
</dbReference>
<evidence type="ECO:0000313" key="7">
    <source>
        <dbReference type="EMBL" id="RPB12935.1"/>
    </source>
</evidence>
<dbReference type="PANTHER" id="PTHR12858:SF1">
    <property type="entry name" value="PRE-RRNA-PROCESSING PROTEIN TSR1 HOMOLOG"/>
    <property type="match status" value="1"/>
</dbReference>
<dbReference type="InterPro" id="IPR030387">
    <property type="entry name" value="G_Bms1/Tsr1_dom"/>
</dbReference>
<evidence type="ECO:0000256" key="1">
    <source>
        <dbReference type="ARBA" id="ARBA00004604"/>
    </source>
</evidence>
<evidence type="ECO:0000256" key="4">
    <source>
        <dbReference type="ARBA" id="ARBA00038288"/>
    </source>
</evidence>
<accession>A0A3N4L4I3</accession>
<dbReference type="GO" id="GO:0034511">
    <property type="term" value="F:U3 snoRNA binding"/>
    <property type="evidence" value="ECO:0007669"/>
    <property type="project" value="TreeGrafter"/>
</dbReference>
<feature type="compositionally biased region" description="Basic residues" evidence="5">
    <location>
        <begin position="19"/>
        <end position="33"/>
    </location>
</feature>
<evidence type="ECO:0000313" key="8">
    <source>
        <dbReference type="Proteomes" id="UP000277580"/>
    </source>
</evidence>
<dbReference type="GO" id="GO:0030688">
    <property type="term" value="C:preribosome, small subunit precursor"/>
    <property type="evidence" value="ECO:0007669"/>
    <property type="project" value="TreeGrafter"/>
</dbReference>
<evidence type="ECO:0000256" key="3">
    <source>
        <dbReference type="ARBA" id="ARBA00023242"/>
    </source>
</evidence>
<comment type="subcellular location">
    <subcellularLocation>
        <location evidence="1">Nucleus</location>
        <location evidence="1">Nucleolus</location>
    </subcellularLocation>
</comment>
<evidence type="ECO:0000256" key="5">
    <source>
        <dbReference type="SAM" id="MobiDB-lite"/>
    </source>
</evidence>
<dbReference type="EMBL" id="ML119125">
    <property type="protein sequence ID" value="RPB12935.1"/>
    <property type="molecule type" value="Genomic_DNA"/>
</dbReference>
<dbReference type="GO" id="GO:0005525">
    <property type="term" value="F:GTP binding"/>
    <property type="evidence" value="ECO:0007669"/>
    <property type="project" value="TreeGrafter"/>
</dbReference>
<sequence>MVSAVHSHRPTIKANNKSFKSRHATKSSIRAKNKALTQTPGKVEDADPSARKSPHQQLMSKLDRRNKARQLQQNKHKDLVKETRIFDGRKGAPRIVAVVTLCEDGDARAAVKQLLGSLELEGDVPEVGSLVTSVERFKQKLQWLTPPRDLLPTLDACKLADFVVLVLSAQQEVDPHGELLIRSIEAQGISNTTVVVQHLETIDPPKRRPDVKKSLHSYISHFFPTIAKVNSLESPQEASSVIRTLCTQHPKGVHWRDDRPYLLADEVRWTDADGLAVTGVVRGKGLNADRLIHIQGYGDFQIDRICECPTAAPAAASGDSMALDNTESAAAAVLATPTTEQDTLEDLAPEAEMQDISDAVSEVPTNMTDRRGVLLDDHHYFDDDIDAINVPYEAPRRLPKGTSSYQAAWILDEDSDASDLEDEEDVAMVDDAVDPAAPRPEDGVEGLAGPAMTEAMTEYGDDKSEMFVDRAPEQELAEIEAFRRNRGNALDEDREFPDEIELHPNVAARERLARYRGLKSLRSSKWETEEDRPFQPENWERLARIGNYRAVKNKVVSEALVGGVAPGTRVCVYLRNVPADIEKDWARGGGKVLALYGLLRHEHKQAVVNLSLTPSSEYADAVNGGQTPIKAKDELVVQVGPRRLVIKPLFSQAGGTGKNGVAKFERYLMPGRTTIATIVAPVCWGGVPAVFWRRQEGGGMELVGQGSFVNVDQQRVVAKRVVLTGHPFKIHRKLVTVRYMFFNAEDVAWFKAIPLFTKRGRSGFIKESLGTHGYFKATFDGKINPQDAVAISLYKRVFPRGSEEFRG</sequence>
<comment type="similarity">
    <text evidence="4">Belongs to the TRAFAC class translation factor GTPase superfamily. Bms1-like GTPase family. TSR1 subfamily.</text>
</comment>
<dbReference type="Pfam" id="PF08142">
    <property type="entry name" value="AARP2CN"/>
    <property type="match status" value="1"/>
</dbReference>
<protein>
    <submittedName>
        <fullName evidence="7">DUF663-domain-containing protein</fullName>
    </submittedName>
</protein>
<dbReference type="GO" id="GO:0000462">
    <property type="term" value="P:maturation of SSU-rRNA from tricistronic rRNA transcript (SSU-rRNA, 5.8S rRNA, LSU-rRNA)"/>
    <property type="evidence" value="ECO:0007669"/>
    <property type="project" value="TreeGrafter"/>
</dbReference>
<dbReference type="STRING" id="1392247.A0A3N4L4I3"/>
<name>A0A3N4L4I3_9PEZI</name>
<dbReference type="InterPro" id="IPR007034">
    <property type="entry name" value="BMS1_TSR1_C"/>
</dbReference>
<dbReference type="OrthoDB" id="119302at2759"/>
<dbReference type="Proteomes" id="UP000277580">
    <property type="component" value="Unassembled WGS sequence"/>
</dbReference>
<dbReference type="SMART" id="SM01362">
    <property type="entry name" value="DUF663"/>
    <property type="match status" value="1"/>
</dbReference>
<evidence type="ECO:0000256" key="2">
    <source>
        <dbReference type="ARBA" id="ARBA00022517"/>
    </source>
</evidence>
<dbReference type="GO" id="GO:0003924">
    <property type="term" value="F:GTPase activity"/>
    <property type="evidence" value="ECO:0007669"/>
    <property type="project" value="TreeGrafter"/>
</dbReference>
<dbReference type="SMART" id="SM00785">
    <property type="entry name" value="AARP2CN"/>
    <property type="match status" value="1"/>
</dbReference>
<organism evidence="7 8">
    <name type="scientific">Morchella conica CCBAS932</name>
    <dbReference type="NCBI Taxonomy" id="1392247"/>
    <lineage>
        <taxon>Eukaryota</taxon>
        <taxon>Fungi</taxon>
        <taxon>Dikarya</taxon>
        <taxon>Ascomycota</taxon>
        <taxon>Pezizomycotina</taxon>
        <taxon>Pezizomycetes</taxon>
        <taxon>Pezizales</taxon>
        <taxon>Morchellaceae</taxon>
        <taxon>Morchella</taxon>
    </lineage>
</organism>
<keyword evidence="2" id="KW-0690">Ribosome biogenesis</keyword>
<proteinExistence type="inferred from homology"/>
<dbReference type="PANTHER" id="PTHR12858">
    <property type="entry name" value="RIBOSOME BIOGENESIS PROTEIN"/>
    <property type="match status" value="1"/>
</dbReference>
<dbReference type="InParanoid" id="A0A3N4L4I3"/>
<dbReference type="AlphaFoldDB" id="A0A3N4L4I3"/>
<reference evidence="7 8" key="1">
    <citation type="journal article" date="2018" name="Nat. Ecol. Evol.">
        <title>Pezizomycetes genomes reveal the molecular basis of ectomycorrhizal truffle lifestyle.</title>
        <authorList>
            <person name="Murat C."/>
            <person name="Payen T."/>
            <person name="Noel B."/>
            <person name="Kuo A."/>
            <person name="Morin E."/>
            <person name="Chen J."/>
            <person name="Kohler A."/>
            <person name="Krizsan K."/>
            <person name="Balestrini R."/>
            <person name="Da Silva C."/>
            <person name="Montanini B."/>
            <person name="Hainaut M."/>
            <person name="Levati E."/>
            <person name="Barry K.W."/>
            <person name="Belfiori B."/>
            <person name="Cichocki N."/>
            <person name="Clum A."/>
            <person name="Dockter R.B."/>
            <person name="Fauchery L."/>
            <person name="Guy J."/>
            <person name="Iotti M."/>
            <person name="Le Tacon F."/>
            <person name="Lindquist E.A."/>
            <person name="Lipzen A."/>
            <person name="Malagnac F."/>
            <person name="Mello A."/>
            <person name="Molinier V."/>
            <person name="Miyauchi S."/>
            <person name="Poulain J."/>
            <person name="Riccioni C."/>
            <person name="Rubini A."/>
            <person name="Sitrit Y."/>
            <person name="Splivallo R."/>
            <person name="Traeger S."/>
            <person name="Wang M."/>
            <person name="Zifcakova L."/>
            <person name="Wipf D."/>
            <person name="Zambonelli A."/>
            <person name="Paolocci F."/>
            <person name="Nowrousian M."/>
            <person name="Ottonello S."/>
            <person name="Baldrian P."/>
            <person name="Spatafora J.W."/>
            <person name="Henrissat B."/>
            <person name="Nagy L.G."/>
            <person name="Aury J.M."/>
            <person name="Wincker P."/>
            <person name="Grigoriev I.V."/>
            <person name="Bonfante P."/>
            <person name="Martin F.M."/>
        </authorList>
    </citation>
    <scope>NUCLEOTIDE SEQUENCE [LARGE SCALE GENOMIC DNA]</scope>
    <source>
        <strain evidence="7 8">CCBAS932</strain>
    </source>
</reference>